<name>A0ABD2YLF1_9GENT</name>
<comment type="caution">
    <text evidence="1">The sequence shown here is derived from an EMBL/GenBank/DDBJ whole genome shotgun (WGS) entry which is preliminary data.</text>
</comment>
<proteinExistence type="predicted"/>
<evidence type="ECO:0000313" key="2">
    <source>
        <dbReference type="Proteomes" id="UP001630127"/>
    </source>
</evidence>
<reference evidence="1 2" key="1">
    <citation type="submission" date="2024-11" db="EMBL/GenBank/DDBJ databases">
        <title>A near-complete genome assembly of Cinchona calisaya.</title>
        <authorList>
            <person name="Lian D.C."/>
            <person name="Zhao X.W."/>
            <person name="Wei L."/>
        </authorList>
    </citation>
    <scope>NUCLEOTIDE SEQUENCE [LARGE SCALE GENOMIC DNA]</scope>
    <source>
        <tissue evidence="1">Nenye</tissue>
    </source>
</reference>
<dbReference type="EMBL" id="JBJUIK010000013">
    <property type="protein sequence ID" value="KAL3507000.1"/>
    <property type="molecule type" value="Genomic_DNA"/>
</dbReference>
<dbReference type="AlphaFoldDB" id="A0ABD2YLF1"/>
<accession>A0ABD2YLF1</accession>
<gene>
    <name evidence="1" type="ORF">ACH5RR_032382</name>
</gene>
<sequence length="159" mass="17609">MNENLDNELLKSEISKACPIQNDSIQVQVSHQEAGASGSKDEDNVLDPLLSLNARVTDEELLPVVFSPSRATFNGDHSVLDKVDGEEQEAIDFQNQEINQEIQFSISNDENLQDQTSNSKKKVVQEDIDDADLVSLGDKSLIHSNSKDDLALFLRKNIA</sequence>
<organism evidence="1 2">
    <name type="scientific">Cinchona calisaya</name>
    <dbReference type="NCBI Taxonomy" id="153742"/>
    <lineage>
        <taxon>Eukaryota</taxon>
        <taxon>Viridiplantae</taxon>
        <taxon>Streptophyta</taxon>
        <taxon>Embryophyta</taxon>
        <taxon>Tracheophyta</taxon>
        <taxon>Spermatophyta</taxon>
        <taxon>Magnoliopsida</taxon>
        <taxon>eudicotyledons</taxon>
        <taxon>Gunneridae</taxon>
        <taxon>Pentapetalae</taxon>
        <taxon>asterids</taxon>
        <taxon>lamiids</taxon>
        <taxon>Gentianales</taxon>
        <taxon>Rubiaceae</taxon>
        <taxon>Cinchonoideae</taxon>
        <taxon>Cinchoneae</taxon>
        <taxon>Cinchona</taxon>
    </lineage>
</organism>
<evidence type="ECO:0000313" key="1">
    <source>
        <dbReference type="EMBL" id="KAL3507000.1"/>
    </source>
</evidence>
<keyword evidence="2" id="KW-1185">Reference proteome</keyword>
<dbReference type="Proteomes" id="UP001630127">
    <property type="component" value="Unassembled WGS sequence"/>
</dbReference>
<protein>
    <submittedName>
        <fullName evidence="1">Uncharacterized protein</fullName>
    </submittedName>
</protein>